<dbReference type="STRING" id="512399.A8709_28150"/>
<evidence type="ECO:0000256" key="4">
    <source>
        <dbReference type="ARBA" id="ARBA00009000"/>
    </source>
</evidence>
<reference evidence="14" key="1">
    <citation type="submission" date="2016-05" db="EMBL/GenBank/DDBJ databases">
        <title>Paenibacillus oryzae. sp. nov., isolated from the rice root.</title>
        <authorList>
            <person name="Zhang J."/>
            <person name="Zhang X."/>
        </authorList>
    </citation>
    <scope>NUCLEOTIDE SEQUENCE [LARGE SCALE GENOMIC DNA]</scope>
    <source>
        <strain evidence="14">KCTC13222</strain>
    </source>
</reference>
<keyword evidence="5 10" id="KW-0321">Glycogen metabolism</keyword>
<feature type="active site" description="Proton donor" evidence="10 11">
    <location>
        <position position="362"/>
    </location>
</feature>
<comment type="similarity">
    <text evidence="4 10">Belongs to the glycosyl hydrolase 13 family. GlgB subfamily.</text>
</comment>
<dbReference type="PANTHER" id="PTHR43651">
    <property type="entry name" value="1,4-ALPHA-GLUCAN-BRANCHING ENZYME"/>
    <property type="match status" value="1"/>
</dbReference>
<gene>
    <name evidence="10" type="primary">glgB</name>
    <name evidence="13" type="ORF">A8709_28150</name>
</gene>
<keyword evidence="6 10" id="KW-0328">Glycosyltransferase</keyword>
<dbReference type="RefSeq" id="WP_065855396.1">
    <property type="nucleotide sequence ID" value="NZ_LYPC01000027.1"/>
</dbReference>
<dbReference type="EC" id="2.4.1.18" evidence="10"/>
<dbReference type="SUPFAM" id="SSF51445">
    <property type="entry name" value="(Trans)glycosidases"/>
    <property type="match status" value="1"/>
</dbReference>
<dbReference type="EMBL" id="LYPC01000027">
    <property type="protein sequence ID" value="OCT11749.1"/>
    <property type="molecule type" value="Genomic_DNA"/>
</dbReference>
<keyword evidence="9 10" id="KW-0119">Carbohydrate metabolism</keyword>
<dbReference type="Gene3D" id="2.60.40.1180">
    <property type="entry name" value="Golgi alpha-mannosidase II"/>
    <property type="match status" value="1"/>
</dbReference>
<dbReference type="InterPro" id="IPR044143">
    <property type="entry name" value="GlgB_N_E_set_prok"/>
</dbReference>
<dbReference type="PANTHER" id="PTHR43651:SF3">
    <property type="entry name" value="1,4-ALPHA-GLUCAN-BRANCHING ENZYME"/>
    <property type="match status" value="1"/>
</dbReference>
<dbReference type="FunFam" id="2.60.40.1180:FF:000002">
    <property type="entry name" value="1,4-alpha-glucan branching enzyme GlgB"/>
    <property type="match status" value="1"/>
</dbReference>
<keyword evidence="14" id="KW-1185">Reference proteome</keyword>
<dbReference type="NCBIfam" id="TIGR01515">
    <property type="entry name" value="branching_enzym"/>
    <property type="match status" value="1"/>
</dbReference>
<proteinExistence type="inferred from homology"/>
<dbReference type="GO" id="GO:0003844">
    <property type="term" value="F:1,4-alpha-glucan branching enzyme activity"/>
    <property type="evidence" value="ECO:0007669"/>
    <property type="project" value="UniProtKB-UniRule"/>
</dbReference>
<dbReference type="SMART" id="SM00642">
    <property type="entry name" value="Aamy"/>
    <property type="match status" value="1"/>
</dbReference>
<comment type="function">
    <text evidence="2 10">Catalyzes the formation of the alpha-1,6-glucosidic linkages in glycogen by scission of a 1,4-alpha-linked oligosaccharide from growing alpha-1,4-glucan chains and the subsequent attachment of the oligosaccharide to the alpha-1,6 position.</text>
</comment>
<dbReference type="NCBIfam" id="NF008967">
    <property type="entry name" value="PRK12313.1"/>
    <property type="match status" value="1"/>
</dbReference>
<evidence type="ECO:0000256" key="8">
    <source>
        <dbReference type="ARBA" id="ARBA00023056"/>
    </source>
</evidence>
<comment type="caution">
    <text evidence="13">The sequence shown here is derived from an EMBL/GenBank/DDBJ whole genome shotgun (WGS) entry which is preliminary data.</text>
</comment>
<dbReference type="InterPro" id="IPR013780">
    <property type="entry name" value="Glyco_hydro_b"/>
</dbReference>
<feature type="active site" description="Nucleophile" evidence="10 11">
    <location>
        <position position="309"/>
    </location>
</feature>
<evidence type="ECO:0000256" key="6">
    <source>
        <dbReference type="ARBA" id="ARBA00022676"/>
    </source>
</evidence>
<dbReference type="AlphaFoldDB" id="A0A1C0ZUG5"/>
<evidence type="ECO:0000256" key="1">
    <source>
        <dbReference type="ARBA" id="ARBA00000826"/>
    </source>
</evidence>
<dbReference type="InterPro" id="IPR037439">
    <property type="entry name" value="Branching_enzy"/>
</dbReference>
<dbReference type="Pfam" id="PF00128">
    <property type="entry name" value="Alpha-amylase"/>
    <property type="match status" value="2"/>
</dbReference>
<dbReference type="PIRSF" id="PIRSF000463">
    <property type="entry name" value="GlgB"/>
    <property type="match status" value="1"/>
</dbReference>
<evidence type="ECO:0000256" key="9">
    <source>
        <dbReference type="ARBA" id="ARBA00023277"/>
    </source>
</evidence>
<dbReference type="NCBIfam" id="NF003811">
    <property type="entry name" value="PRK05402.1"/>
    <property type="match status" value="1"/>
</dbReference>
<dbReference type="CDD" id="cd11322">
    <property type="entry name" value="AmyAc_Glg_BE"/>
    <property type="match status" value="1"/>
</dbReference>
<dbReference type="InterPro" id="IPR006048">
    <property type="entry name" value="A-amylase/branching_C"/>
</dbReference>
<keyword evidence="8 10" id="KW-0320">Glycogen biosynthesis</keyword>
<dbReference type="GO" id="GO:0004553">
    <property type="term" value="F:hydrolase activity, hydrolyzing O-glycosyl compounds"/>
    <property type="evidence" value="ECO:0007669"/>
    <property type="project" value="InterPro"/>
</dbReference>
<dbReference type="Pfam" id="PF02806">
    <property type="entry name" value="Alpha-amylase_C"/>
    <property type="match status" value="1"/>
</dbReference>
<organism evidence="13 14">
    <name type="scientific">Paenibacillus pectinilyticus</name>
    <dbReference type="NCBI Taxonomy" id="512399"/>
    <lineage>
        <taxon>Bacteria</taxon>
        <taxon>Bacillati</taxon>
        <taxon>Bacillota</taxon>
        <taxon>Bacilli</taxon>
        <taxon>Bacillales</taxon>
        <taxon>Paenibacillaceae</taxon>
        <taxon>Paenibacillus</taxon>
    </lineage>
</organism>
<comment type="catalytic activity">
    <reaction evidence="1 10">
        <text>Transfers a segment of a (1-&gt;4)-alpha-D-glucan chain to a primary hydroxy group in a similar glucan chain.</text>
        <dbReference type="EC" id="2.4.1.18"/>
    </reaction>
</comment>
<comment type="subunit">
    <text evidence="10">Monomer.</text>
</comment>
<accession>A0A1C0ZUG5</accession>
<comment type="pathway">
    <text evidence="3 10">Glycan biosynthesis; glycogen biosynthesis.</text>
</comment>
<dbReference type="InterPro" id="IPR017853">
    <property type="entry name" value="GH"/>
</dbReference>
<dbReference type="InterPro" id="IPR006047">
    <property type="entry name" value="GH13_cat_dom"/>
</dbReference>
<dbReference type="UniPathway" id="UPA00164"/>
<dbReference type="HAMAP" id="MF_00685">
    <property type="entry name" value="GlgB"/>
    <property type="match status" value="1"/>
</dbReference>
<dbReference type="InterPro" id="IPR013783">
    <property type="entry name" value="Ig-like_fold"/>
</dbReference>
<dbReference type="GO" id="GO:0005978">
    <property type="term" value="P:glycogen biosynthetic process"/>
    <property type="evidence" value="ECO:0007669"/>
    <property type="project" value="UniProtKB-UniRule"/>
</dbReference>
<keyword evidence="7 10" id="KW-0808">Transferase</keyword>
<evidence type="ECO:0000256" key="5">
    <source>
        <dbReference type="ARBA" id="ARBA00022600"/>
    </source>
</evidence>
<dbReference type="InterPro" id="IPR004193">
    <property type="entry name" value="Glyco_hydro_13_N"/>
</dbReference>
<dbReference type="GO" id="GO:0005829">
    <property type="term" value="C:cytosol"/>
    <property type="evidence" value="ECO:0007669"/>
    <property type="project" value="TreeGrafter"/>
</dbReference>
<dbReference type="OrthoDB" id="9800174at2"/>
<feature type="domain" description="Glycosyl hydrolase family 13 catalytic" evidence="12">
    <location>
        <begin position="152"/>
        <end position="497"/>
    </location>
</feature>
<evidence type="ECO:0000259" key="12">
    <source>
        <dbReference type="SMART" id="SM00642"/>
    </source>
</evidence>
<dbReference type="Proteomes" id="UP000093309">
    <property type="component" value="Unassembled WGS sequence"/>
</dbReference>
<dbReference type="FunFam" id="2.60.40.10:FF:000169">
    <property type="entry name" value="1,4-alpha-glucan branching enzyme GlgB"/>
    <property type="match status" value="1"/>
</dbReference>
<name>A0A1C0ZUG5_9BACL</name>
<dbReference type="SUPFAM" id="SSF51011">
    <property type="entry name" value="Glycosyl hydrolase domain"/>
    <property type="match status" value="1"/>
</dbReference>
<evidence type="ECO:0000256" key="11">
    <source>
        <dbReference type="PIRSR" id="PIRSR000463-1"/>
    </source>
</evidence>
<evidence type="ECO:0000256" key="10">
    <source>
        <dbReference type="HAMAP-Rule" id="MF_00685"/>
    </source>
</evidence>
<dbReference type="GO" id="GO:0043169">
    <property type="term" value="F:cation binding"/>
    <property type="evidence" value="ECO:0007669"/>
    <property type="project" value="InterPro"/>
</dbReference>
<dbReference type="InterPro" id="IPR006407">
    <property type="entry name" value="GlgB"/>
</dbReference>
<evidence type="ECO:0000256" key="2">
    <source>
        <dbReference type="ARBA" id="ARBA00002953"/>
    </source>
</evidence>
<dbReference type="Gene3D" id="3.20.20.80">
    <property type="entry name" value="Glycosidases"/>
    <property type="match status" value="1"/>
</dbReference>
<protein>
    <recommendedName>
        <fullName evidence="10">1,4-alpha-glucan branching enzyme GlgB</fullName>
        <ecNumber evidence="10">2.4.1.18</ecNumber>
    </recommendedName>
    <alternativeName>
        <fullName evidence="10">1,4-alpha-D-glucan:1,4-alpha-D-glucan 6-glucosyl-transferase</fullName>
    </alternativeName>
    <alternativeName>
        <fullName evidence="10">Alpha-(1-&gt;4)-glucan branching enzyme</fullName>
    </alternativeName>
    <alternativeName>
        <fullName evidence="10">Glycogen branching enzyme</fullName>
        <shortName evidence="10">BE</shortName>
    </alternativeName>
</protein>
<dbReference type="CDD" id="cd02855">
    <property type="entry name" value="E_set_GBE_prok_N"/>
    <property type="match status" value="1"/>
</dbReference>
<sequence length="634" mass="73015">MTTIASVSNTDAYYLLHEGTQYQSYQFLGAHFEERDGCKGVNFAVWAPNAKEVNVSGSFNGWDGSHHAMAMNEGIWTLFIPELEEGTLYKYEIVTMDGDRYLKSDPYAFHSEVRPETASIVTSLEHYEWQDGVWQENNSSNQHLQQPLLIYEVHLGSWKRKEDGSFYSYVDFADELIDYVLERGYTHIELMPLAEHPLDSSWGYQVTGYYSVTSRFGSPKDFMYFVDQCHQKGLGVIMDWVPAHFCKDVHGLSRFDGTHLYEYADSRKGENPTWGTYIFDYGRPEVVSFLISNALFWLDMYHLDGLRIDAVYSLLTLNFERPEAECIRNEQGGEENLEGIAFLQKLNAVVFARYPDVLMIAEDSSSYPGVTTPVAYGGLGFNYKWNLAYTWHTLEYMKKNQTERSGQEDRLTQSLLGIRDENYVLPYSHDEMDPPTKSLLGKMSGEDNWQRFANLRALYTYTMGHPGKKLLFMGNEFGQMDDWDSEGSLEWELLQFEEHQHFAEFVKQMNHFYIAEKALWELDFEQNGLTSLNADDKEDGLVILLRKSKTNNEQLIIINNFKPETHEGYRLGVEEPGRYQEVFNSDKPEFGGSGMTNANMLETQEWSCQGNPYSIMVNIPPLAGVIFKYIPSEG</sequence>
<evidence type="ECO:0000256" key="3">
    <source>
        <dbReference type="ARBA" id="ARBA00004964"/>
    </source>
</evidence>
<evidence type="ECO:0000313" key="14">
    <source>
        <dbReference type="Proteomes" id="UP000093309"/>
    </source>
</evidence>
<evidence type="ECO:0000313" key="13">
    <source>
        <dbReference type="EMBL" id="OCT11749.1"/>
    </source>
</evidence>
<dbReference type="Pfam" id="PF02922">
    <property type="entry name" value="CBM_48"/>
    <property type="match status" value="1"/>
</dbReference>
<evidence type="ECO:0000256" key="7">
    <source>
        <dbReference type="ARBA" id="ARBA00022679"/>
    </source>
</evidence>
<dbReference type="Gene3D" id="2.60.40.10">
    <property type="entry name" value="Immunoglobulins"/>
    <property type="match status" value="1"/>
</dbReference>